<dbReference type="PROSITE" id="PS51186">
    <property type="entry name" value="GNAT"/>
    <property type="match status" value="1"/>
</dbReference>
<sequence>MFDLAPLDLPTEMRTERLLLRIPSMQDADVFHALMESSFEHLQRWMPWAKTLPDLQITRERMQQSIQNFLDRKEHLRFMIVRRSDGALMGTSIFNFLDWDTPKAEIGYWLGEEFCHQGYMQEAVKAMLDYGFKEMGLHRIEVCTDEENLPSRRIPEKLGFTLEAVLREERRHHLDPEKYINFCIYGLLRREYRG</sequence>
<reference evidence="3" key="1">
    <citation type="journal article" date="2019" name="Int. J. Syst. Evol. Microbiol.">
        <title>The Global Catalogue of Microorganisms (GCM) 10K type strain sequencing project: providing services to taxonomists for standard genome sequencing and annotation.</title>
        <authorList>
            <consortium name="The Broad Institute Genomics Platform"/>
            <consortium name="The Broad Institute Genome Sequencing Center for Infectious Disease"/>
            <person name="Wu L."/>
            <person name="Ma J."/>
        </authorList>
    </citation>
    <scope>NUCLEOTIDE SEQUENCE [LARGE SCALE GENOMIC DNA]</scope>
    <source>
        <strain evidence="3">JCM 14370</strain>
    </source>
</reference>
<dbReference type="GO" id="GO:0005840">
    <property type="term" value="C:ribosome"/>
    <property type="evidence" value="ECO:0007669"/>
    <property type="project" value="UniProtKB-KW"/>
</dbReference>
<proteinExistence type="predicted"/>
<dbReference type="InterPro" id="IPR000182">
    <property type="entry name" value="GNAT_dom"/>
</dbReference>
<evidence type="ECO:0000313" key="3">
    <source>
        <dbReference type="Proteomes" id="UP000632222"/>
    </source>
</evidence>
<dbReference type="Pfam" id="PF13302">
    <property type="entry name" value="Acetyltransf_3"/>
    <property type="match status" value="1"/>
</dbReference>
<comment type="caution">
    <text evidence="2">The sequence shown here is derived from an EMBL/GenBank/DDBJ whole genome shotgun (WGS) entry which is preliminary data.</text>
</comment>
<feature type="domain" description="N-acetyltransferase" evidence="1">
    <location>
        <begin position="29"/>
        <end position="181"/>
    </location>
</feature>
<dbReference type="InterPro" id="IPR051908">
    <property type="entry name" value="Ribosomal_N-acetyltransferase"/>
</dbReference>
<accession>A0ABQ2D4M0</accession>
<dbReference type="EMBL" id="BMOD01000016">
    <property type="protein sequence ID" value="GGJ46045.1"/>
    <property type="molecule type" value="Genomic_DNA"/>
</dbReference>
<dbReference type="Proteomes" id="UP000632222">
    <property type="component" value="Unassembled WGS sequence"/>
</dbReference>
<dbReference type="SUPFAM" id="SSF55729">
    <property type="entry name" value="Acyl-CoA N-acyltransferases (Nat)"/>
    <property type="match status" value="1"/>
</dbReference>
<organism evidence="2 3">
    <name type="scientific">Deinococcus roseus</name>
    <dbReference type="NCBI Taxonomy" id="392414"/>
    <lineage>
        <taxon>Bacteria</taxon>
        <taxon>Thermotogati</taxon>
        <taxon>Deinococcota</taxon>
        <taxon>Deinococci</taxon>
        <taxon>Deinococcales</taxon>
        <taxon>Deinococcaceae</taxon>
        <taxon>Deinococcus</taxon>
    </lineage>
</organism>
<dbReference type="PANTHER" id="PTHR43441:SF2">
    <property type="entry name" value="FAMILY ACETYLTRANSFERASE, PUTATIVE (AFU_ORTHOLOGUE AFUA_7G00850)-RELATED"/>
    <property type="match status" value="1"/>
</dbReference>
<protein>
    <submittedName>
        <fullName evidence="2">Ribosomal protein N-acetyltransferase</fullName>
    </submittedName>
</protein>
<dbReference type="InterPro" id="IPR016181">
    <property type="entry name" value="Acyl_CoA_acyltransferase"/>
</dbReference>
<keyword evidence="2" id="KW-0689">Ribosomal protein</keyword>
<keyword evidence="3" id="KW-1185">Reference proteome</keyword>
<name>A0ABQ2D4M0_9DEIO</name>
<dbReference type="RefSeq" id="WP_189004846.1">
    <property type="nucleotide sequence ID" value="NZ_BMOD01000016.1"/>
</dbReference>
<evidence type="ECO:0000259" key="1">
    <source>
        <dbReference type="PROSITE" id="PS51186"/>
    </source>
</evidence>
<evidence type="ECO:0000313" key="2">
    <source>
        <dbReference type="EMBL" id="GGJ46045.1"/>
    </source>
</evidence>
<keyword evidence="2" id="KW-0687">Ribonucleoprotein</keyword>
<dbReference type="Gene3D" id="3.40.630.30">
    <property type="match status" value="1"/>
</dbReference>
<dbReference type="PANTHER" id="PTHR43441">
    <property type="entry name" value="RIBOSOMAL-PROTEIN-SERINE ACETYLTRANSFERASE"/>
    <property type="match status" value="1"/>
</dbReference>
<gene>
    <name evidence="2" type="ORF">GCM10008938_35320</name>
</gene>